<accession>A0ACB9Y7K9</accession>
<evidence type="ECO:0000313" key="2">
    <source>
        <dbReference type="Proteomes" id="UP001056978"/>
    </source>
</evidence>
<evidence type="ECO:0000313" key="1">
    <source>
        <dbReference type="EMBL" id="KAI4836768.1"/>
    </source>
</evidence>
<protein>
    <submittedName>
        <fullName evidence="1">Uncharacterized protein</fullName>
    </submittedName>
</protein>
<name>A0ACB9Y7K9_PLABR</name>
<reference evidence="1" key="1">
    <citation type="submission" date="2022-06" db="EMBL/GenBank/DDBJ databases">
        <title>The First Complete Genome of the Simian Malaria Parasite Plasmodium brasilianum.</title>
        <authorList>
            <person name="Bajic M."/>
            <person name="Ravishankar S."/>
        </authorList>
    </citation>
    <scope>NUCLEOTIDE SEQUENCE</scope>
    <source>
        <strain evidence="1">Bolivian I</strain>
    </source>
</reference>
<dbReference type="EMBL" id="CM043780">
    <property type="protein sequence ID" value="KAI4836768.1"/>
    <property type="molecule type" value="Genomic_DNA"/>
</dbReference>
<organism evidence="1 2">
    <name type="scientific">Plasmodium brasilianum</name>
    <dbReference type="NCBI Taxonomy" id="5824"/>
    <lineage>
        <taxon>Eukaryota</taxon>
        <taxon>Sar</taxon>
        <taxon>Alveolata</taxon>
        <taxon>Apicomplexa</taxon>
        <taxon>Aconoidasida</taxon>
        <taxon>Haemosporida</taxon>
        <taxon>Plasmodiidae</taxon>
        <taxon>Plasmodium</taxon>
        <taxon>Plasmodium (Plasmodium)</taxon>
    </lineage>
</organism>
<proteinExistence type="predicted"/>
<comment type="caution">
    <text evidence="1">The sequence shown here is derived from an EMBL/GenBank/DDBJ whole genome shotgun (WGS) entry which is preliminary data.</text>
</comment>
<sequence>MKTKKKIFIRTEKKSAYKNSDDKKIIFREMIDDISYILRDKETKTKKNDDQEDALLLNIKKSSNTSSIKLKNSKMILKNEVNNNNGKSNSKVAVVHSSVNDEEYLESETKDYEVNVNEFREDRRRKRNRSLCSTDTNDNNGNGNSNSNSNSNSTSTSLFNSNVNSSNSTELGNNRELKDIIENIVEKDNYDKSNVNVLDSSSSIVKTKNVESELNEEKDTINTIKEMIDNGNNIEIKNNEEEKKKFINDNSTFIRKRKSRRGQSLNYEPVTSIRRTTRKCARSYRDNMFFQEENIEHNEESNEIIISNGEVKVLEKQKNLSREIELNSSDDNICNEKELGEPSTKLNITNVEGVEGDYTGKNVLNGKDNLCRKGYNINSEKSSHYFCNVLGNDVLVDTSEKPLNNHNKDIDKSSESNIDNSILKSNDNLDYSMLNNSEQKKEVALEDITVVGHKKVTHGHNKGKKYNVRKKLKGNSTVVAVNADILENNTILNSSKDSNVTINEENKEDNLIRQTHERKTVVPHVEVRRRGRKKKTNKILNYVINLNTKQKISENKNITSICTDENRGRKDDVYRTNSIAFDLDSQNTELPQALQNTHENLTFEGNLKVDNNNSSSSINKTNIHNKRRKLRDEQIKDDYEYNNTNSDCLLRSNIVRRRKYKRGKSRNRNRSRSGNKSKRDCEVNRSSLMDMSFNASSCKGSSTVLENVDKCNNDVSGRYCSSNNNNNNNGTHRNNSVSHNNRDSDSTSSTRRLFPNETFQIKEEFLNNVNSLNTVFNFNEEFVRFLQRVSQFEDIDYDTMLSFLNEIQIKLTNTIKQEFSNECFDSHNIEKTVYTMRHVVDIINNNNEILNKLNQLEYKFYYDYLRNRSAEGVTNNFCGGTENNIAINISRIPRNINNECCAKIQRNNEDSPINIEEDNTEHNKIDDEEARKLNELLHCTNNKETDDAYIIPNCTNVRTDVYFMNYNDENDCYRLNEAQMLNLSNTCDILNNVKIEDMYVDENDERTNNESNVLFSSEEIRSQPLQKGGDEHYERRSLNKSTDYDDRDEDIEKDVDDDDNNEDVCLESRKITNWNEREAEEEAANRIRDDEEYNEIARKINDLQKELNTNRRNFQNEHAHKLIYQNNVDFVCDELNRLIKQTLKSEDLYYSNFSKGRYRNVTHRSLYRNYISSKLYRSNSNYMDICKEENMIGAPGGVGVAIRNSGYCRNKDEIHNSNVNIEDKVDENAKENEKTLMDNYANYFRRLNDINSSTSKSKEKEPWDNSMFSRNSTLDNALNYSCYSSDNKNNSYCSTRMLRKNEYRNKYNIDPNVVQNSIIIEDKTNMNYTNTEVSSNTGEFNYSSNEQKSSRNFKNSTILNNNITKDHLNSVDVCSRDEGTLIKGNTVKNMNDNLNDSLHNGSVNIRSVNVDSVKINIKEEKNDGKEINREVKGENEVDKDKRNDDNNNNNNNERSNSSSSNGVKKNNSQEDNKESSMSNVNFFFTRNIESSEQETHDNCEKRGNISNNNSNNSCSNSIGNDENTTNVLYTNLEANNKNDNEKISYKEMKNINVMKKVMNIHENTHRILEVTGEDINTLNRKYNETIIFDDLSRAENEELKNCCTLRNDSLDISDLSIQKEENEHYLSNEKDQDKNSRSMQYVLIDAKNNLNDTYNQNSNSNRAVNCKEDKECEITIDSLLKETFRLKDDKLMSLKTNTTQKEILDCLRMVSNIKKVFFDECTKMINDQIFALEKNFRIPNCSLSILKNSFGYNEDI</sequence>
<keyword evidence="2" id="KW-1185">Reference proteome</keyword>
<dbReference type="Proteomes" id="UP001056978">
    <property type="component" value="Chromosome 12"/>
</dbReference>
<gene>
    <name evidence="1" type="ORF">MKS88_004572</name>
</gene>